<dbReference type="InterPro" id="IPR001310">
    <property type="entry name" value="Histidine_triad_HIT"/>
</dbReference>
<dbReference type="InterPro" id="IPR036265">
    <property type="entry name" value="HIT-like_sf"/>
</dbReference>
<evidence type="ECO:0000313" key="7">
    <source>
        <dbReference type="EMBL" id="KAH8100804.1"/>
    </source>
</evidence>
<evidence type="ECO:0000256" key="5">
    <source>
        <dbReference type="PROSITE-ProRule" id="PRU00464"/>
    </source>
</evidence>
<dbReference type="Gene3D" id="3.30.428.10">
    <property type="entry name" value="HIT-like"/>
    <property type="match status" value="1"/>
</dbReference>
<dbReference type="PRINTS" id="PR00332">
    <property type="entry name" value="HISTRIAD"/>
</dbReference>
<comment type="caution">
    <text evidence="7">The sequence shown here is derived from an EMBL/GenBank/DDBJ whole genome shotgun (WGS) entry which is preliminary data.</text>
</comment>
<accession>A0A8K0UNA9</accession>
<gene>
    <name evidence="7" type="ORF">BXZ70DRAFT_128483</name>
</gene>
<dbReference type="Pfam" id="PF11969">
    <property type="entry name" value="DcpS_C"/>
    <property type="match status" value="1"/>
</dbReference>
<dbReference type="EMBL" id="JAEVFJ010000014">
    <property type="protein sequence ID" value="KAH8100804.1"/>
    <property type="molecule type" value="Genomic_DNA"/>
</dbReference>
<keyword evidence="8" id="KW-1185">Reference proteome</keyword>
<proteinExistence type="predicted"/>
<evidence type="ECO:0000313" key="8">
    <source>
        <dbReference type="Proteomes" id="UP000813824"/>
    </source>
</evidence>
<feature type="domain" description="HIT" evidence="6">
    <location>
        <begin position="42"/>
        <end position="151"/>
    </location>
</feature>
<dbReference type="PANTHER" id="PTHR12486:SF5">
    <property type="entry name" value="ADENOSINE 5'-MONOPHOSPHORAMIDASE HINT3"/>
    <property type="match status" value="1"/>
</dbReference>
<name>A0A8K0UNA9_9AGAR</name>
<dbReference type="GO" id="GO:0000166">
    <property type="term" value="F:nucleotide binding"/>
    <property type="evidence" value="ECO:0007669"/>
    <property type="project" value="UniProtKB-KW"/>
</dbReference>
<evidence type="ECO:0000256" key="2">
    <source>
        <dbReference type="ARBA" id="ARBA00022801"/>
    </source>
</evidence>
<feature type="short sequence motif" description="Histidine triad motif" evidence="4 5">
    <location>
        <begin position="134"/>
        <end position="138"/>
    </location>
</feature>
<dbReference type="InterPro" id="IPR011146">
    <property type="entry name" value="HIT-like"/>
</dbReference>
<keyword evidence="2" id="KW-0378">Hydrolase</keyword>
<reference evidence="7" key="1">
    <citation type="journal article" date="2021" name="New Phytol.">
        <title>Evolutionary innovations through gain and loss of genes in the ectomycorrhizal Boletales.</title>
        <authorList>
            <person name="Wu G."/>
            <person name="Miyauchi S."/>
            <person name="Morin E."/>
            <person name="Kuo A."/>
            <person name="Drula E."/>
            <person name="Varga T."/>
            <person name="Kohler A."/>
            <person name="Feng B."/>
            <person name="Cao Y."/>
            <person name="Lipzen A."/>
            <person name="Daum C."/>
            <person name="Hundley H."/>
            <person name="Pangilinan J."/>
            <person name="Johnson J."/>
            <person name="Barry K."/>
            <person name="LaButti K."/>
            <person name="Ng V."/>
            <person name="Ahrendt S."/>
            <person name="Min B."/>
            <person name="Choi I.G."/>
            <person name="Park H."/>
            <person name="Plett J.M."/>
            <person name="Magnuson J."/>
            <person name="Spatafora J.W."/>
            <person name="Nagy L.G."/>
            <person name="Henrissat B."/>
            <person name="Grigoriev I.V."/>
            <person name="Yang Z.L."/>
            <person name="Xu J."/>
            <person name="Martin F.M."/>
        </authorList>
    </citation>
    <scope>NUCLEOTIDE SEQUENCE</scope>
    <source>
        <strain evidence="7">KKN 215</strain>
    </source>
</reference>
<feature type="active site" description="Tele-AMP-histidine intermediate" evidence="3">
    <location>
        <position position="136"/>
    </location>
</feature>
<dbReference type="GO" id="GO:0016787">
    <property type="term" value="F:hydrolase activity"/>
    <property type="evidence" value="ECO:0007669"/>
    <property type="project" value="UniProtKB-KW"/>
</dbReference>
<protein>
    <submittedName>
        <fullName evidence="7">HIT-like protein</fullName>
    </submittedName>
</protein>
<sequence>MMGALLSKLWPQRTIAPQAEELNNQLADNIESQMTISDKPCIFCNVTRERGFDIVFEDTEFIAFKDHNPSAVQHFLVIPRQHIATVKTLDKQDSLLVQRMADVANSALDQFGVEYNLRRLGFHIPPFNSVQHLHLHAHGLPYKSLLRSMKYIVSPGSKTRNKGFSWFVHVEQAIQILERGQRIGVLPC</sequence>
<dbReference type="PANTHER" id="PTHR12486">
    <property type="entry name" value="APRATAXIN-RELATED"/>
    <property type="match status" value="1"/>
</dbReference>
<evidence type="ECO:0000259" key="6">
    <source>
        <dbReference type="PROSITE" id="PS51084"/>
    </source>
</evidence>
<evidence type="ECO:0000256" key="1">
    <source>
        <dbReference type="ARBA" id="ARBA00022741"/>
    </source>
</evidence>
<evidence type="ECO:0000256" key="3">
    <source>
        <dbReference type="PIRSR" id="PIRSR601310-1"/>
    </source>
</evidence>
<organism evidence="7 8">
    <name type="scientific">Cristinia sonorae</name>
    <dbReference type="NCBI Taxonomy" id="1940300"/>
    <lineage>
        <taxon>Eukaryota</taxon>
        <taxon>Fungi</taxon>
        <taxon>Dikarya</taxon>
        <taxon>Basidiomycota</taxon>
        <taxon>Agaricomycotina</taxon>
        <taxon>Agaricomycetes</taxon>
        <taxon>Agaricomycetidae</taxon>
        <taxon>Agaricales</taxon>
        <taxon>Pleurotineae</taxon>
        <taxon>Stephanosporaceae</taxon>
        <taxon>Cristinia</taxon>
    </lineage>
</organism>
<dbReference type="OrthoDB" id="1915375at2759"/>
<dbReference type="AlphaFoldDB" id="A0A8K0UNA9"/>
<evidence type="ECO:0000256" key="4">
    <source>
        <dbReference type="PIRSR" id="PIRSR601310-3"/>
    </source>
</evidence>
<dbReference type="SUPFAM" id="SSF54197">
    <property type="entry name" value="HIT-like"/>
    <property type="match status" value="1"/>
</dbReference>
<dbReference type="PROSITE" id="PS51084">
    <property type="entry name" value="HIT_2"/>
    <property type="match status" value="1"/>
</dbReference>
<keyword evidence="1" id="KW-0547">Nucleotide-binding</keyword>
<dbReference type="Proteomes" id="UP000813824">
    <property type="component" value="Unassembled WGS sequence"/>
</dbReference>